<sequence length="264" mass="30115">MVQINILLGEISKFLVSNSFFFCMEGHLLRTCGALMKINIESAQTGLSVFRPVEFAQKLMHFMTPDTEDDAAEPDEEAWRHFGSNVTPLYKRTTGIESMYAALDYEKPAPQRQPRRQLDKEVARKKQPEKIDAADLDDEAHTEDVIRILGLLKKAVRANNQQPVNYFRFVTNPDSYTYTVENMFHVSFLVRDQHAQVTLDDDGIPVLYPRKVTADVVDGNNAKQCILTLTMKEWREVIKVFGIKKPMIPAPLPPTNKRTLSQGE</sequence>
<organism evidence="10 11">
    <name type="scientific">Meganyctiphanes norvegica</name>
    <name type="common">Northern krill</name>
    <name type="synonym">Thysanopoda norvegica</name>
    <dbReference type="NCBI Taxonomy" id="48144"/>
    <lineage>
        <taxon>Eukaryota</taxon>
        <taxon>Metazoa</taxon>
        <taxon>Ecdysozoa</taxon>
        <taxon>Arthropoda</taxon>
        <taxon>Crustacea</taxon>
        <taxon>Multicrustacea</taxon>
        <taxon>Malacostraca</taxon>
        <taxon>Eumalacostraca</taxon>
        <taxon>Eucarida</taxon>
        <taxon>Euphausiacea</taxon>
        <taxon>Euphausiidae</taxon>
        <taxon>Meganyctiphanes</taxon>
    </lineage>
</organism>
<dbReference type="AlphaFoldDB" id="A0AAV2QEV7"/>
<comment type="similarity">
    <text evidence="2 7">Belongs to the NSE4 family.</text>
</comment>
<evidence type="ECO:0000256" key="2">
    <source>
        <dbReference type="ARBA" id="ARBA00008997"/>
    </source>
</evidence>
<keyword evidence="6 7" id="KW-0539">Nucleus</keyword>
<dbReference type="Pfam" id="PF08743">
    <property type="entry name" value="Nse4_C"/>
    <property type="match status" value="1"/>
</dbReference>
<proteinExistence type="inferred from homology"/>
<evidence type="ECO:0000256" key="6">
    <source>
        <dbReference type="ARBA" id="ARBA00023242"/>
    </source>
</evidence>
<keyword evidence="5 7" id="KW-0234">DNA repair</keyword>
<evidence type="ECO:0000313" key="11">
    <source>
        <dbReference type="Proteomes" id="UP001497623"/>
    </source>
</evidence>
<keyword evidence="4 7" id="KW-0233">DNA recombination</keyword>
<dbReference type="Proteomes" id="UP001497623">
    <property type="component" value="Unassembled WGS sequence"/>
</dbReference>
<gene>
    <name evidence="10" type="ORF">MNOR_LOCUS11273</name>
</gene>
<evidence type="ECO:0000256" key="3">
    <source>
        <dbReference type="ARBA" id="ARBA00022763"/>
    </source>
</evidence>
<dbReference type="PANTHER" id="PTHR16140">
    <property type="entry name" value="NON-STRUCTURAL MAINTENANCE OF CHROMOSOMES ELEMENT 4"/>
    <property type="match status" value="1"/>
</dbReference>
<feature type="compositionally biased region" description="Basic and acidic residues" evidence="8">
    <location>
        <begin position="116"/>
        <end position="130"/>
    </location>
</feature>
<feature type="non-terminal residue" evidence="10">
    <location>
        <position position="264"/>
    </location>
</feature>
<evidence type="ECO:0000256" key="7">
    <source>
        <dbReference type="RuleBase" id="RU365071"/>
    </source>
</evidence>
<comment type="subcellular location">
    <subcellularLocation>
        <location evidence="1 7">Nucleus</location>
    </subcellularLocation>
</comment>
<protein>
    <recommendedName>
        <fullName evidence="7">Non-structural maintenance of chromosomes element 4</fullName>
    </recommendedName>
</protein>
<dbReference type="EMBL" id="CAXKWB010005901">
    <property type="protein sequence ID" value="CAL4080422.1"/>
    <property type="molecule type" value="Genomic_DNA"/>
</dbReference>
<comment type="subunit">
    <text evidence="7">Component of the SMC5-SMC6 complex.</text>
</comment>
<dbReference type="GO" id="GO:0005634">
    <property type="term" value="C:nucleus"/>
    <property type="evidence" value="ECO:0007669"/>
    <property type="project" value="UniProtKB-SubCell"/>
</dbReference>
<evidence type="ECO:0000256" key="8">
    <source>
        <dbReference type="SAM" id="MobiDB-lite"/>
    </source>
</evidence>
<keyword evidence="11" id="KW-1185">Reference proteome</keyword>
<dbReference type="InterPro" id="IPR014854">
    <property type="entry name" value="Nse4_C"/>
</dbReference>
<name>A0AAV2QEV7_MEGNR</name>
<evidence type="ECO:0000313" key="10">
    <source>
        <dbReference type="EMBL" id="CAL4080422.1"/>
    </source>
</evidence>
<keyword evidence="3 7" id="KW-0227">DNA damage</keyword>
<evidence type="ECO:0000256" key="4">
    <source>
        <dbReference type="ARBA" id="ARBA00023172"/>
    </source>
</evidence>
<evidence type="ECO:0000256" key="1">
    <source>
        <dbReference type="ARBA" id="ARBA00004123"/>
    </source>
</evidence>
<dbReference type="GO" id="GO:0030915">
    <property type="term" value="C:Smc5-Smc6 complex"/>
    <property type="evidence" value="ECO:0007669"/>
    <property type="project" value="UniProtKB-UniRule"/>
</dbReference>
<comment type="function">
    <text evidence="7">Component of the SMC5-SMC6 complex, that promotes sister chromatid alignment after DNA damage and facilitates double-stranded DNA breaks (DSBs) repair via homologous recombination between sister chromatids.</text>
</comment>
<feature type="region of interest" description="Disordered" evidence="8">
    <location>
        <begin position="107"/>
        <end position="130"/>
    </location>
</feature>
<evidence type="ECO:0000256" key="5">
    <source>
        <dbReference type="ARBA" id="ARBA00023204"/>
    </source>
</evidence>
<reference evidence="10 11" key="1">
    <citation type="submission" date="2024-05" db="EMBL/GenBank/DDBJ databases">
        <authorList>
            <person name="Wallberg A."/>
        </authorList>
    </citation>
    <scope>NUCLEOTIDE SEQUENCE [LARGE SCALE GENOMIC DNA]</scope>
</reference>
<feature type="domain" description="Non-structural maintenance of chromosome element 4 C-terminal" evidence="9">
    <location>
        <begin position="163"/>
        <end position="248"/>
    </location>
</feature>
<evidence type="ECO:0000259" key="9">
    <source>
        <dbReference type="Pfam" id="PF08743"/>
    </source>
</evidence>
<dbReference type="PANTHER" id="PTHR16140:SF0">
    <property type="entry name" value="NON-STRUCTURAL MAINTENANCE OF CHROMOSOMES ELEMENT 4"/>
    <property type="match status" value="1"/>
</dbReference>
<comment type="caution">
    <text evidence="10">The sequence shown here is derived from an EMBL/GenBank/DDBJ whole genome shotgun (WGS) entry which is preliminary data.</text>
</comment>
<dbReference type="GO" id="GO:0006310">
    <property type="term" value="P:DNA recombination"/>
    <property type="evidence" value="ECO:0007669"/>
    <property type="project" value="UniProtKB-UniRule"/>
</dbReference>
<dbReference type="InterPro" id="IPR027786">
    <property type="entry name" value="Nse4/EID"/>
</dbReference>
<dbReference type="GO" id="GO:0006281">
    <property type="term" value="P:DNA repair"/>
    <property type="evidence" value="ECO:0007669"/>
    <property type="project" value="UniProtKB-UniRule"/>
</dbReference>
<accession>A0AAV2QEV7</accession>